<organism evidence="2 3">
    <name type="scientific">Platanthera guangdongensis</name>
    <dbReference type="NCBI Taxonomy" id="2320717"/>
    <lineage>
        <taxon>Eukaryota</taxon>
        <taxon>Viridiplantae</taxon>
        <taxon>Streptophyta</taxon>
        <taxon>Embryophyta</taxon>
        <taxon>Tracheophyta</taxon>
        <taxon>Spermatophyta</taxon>
        <taxon>Magnoliopsida</taxon>
        <taxon>Liliopsida</taxon>
        <taxon>Asparagales</taxon>
        <taxon>Orchidaceae</taxon>
        <taxon>Orchidoideae</taxon>
        <taxon>Orchideae</taxon>
        <taxon>Orchidinae</taxon>
        <taxon>Platanthera</taxon>
    </lineage>
</organism>
<dbReference type="Proteomes" id="UP001412067">
    <property type="component" value="Unassembled WGS sequence"/>
</dbReference>
<sequence length="95" mass="11019">MREPSRKFCPPQLHLQVLQFPRRARNLPCSRQRPSLPFRRKISVLSSSGYWKRKESKASKSIGEEEDRRRESPPQRACPGEIHPKPASVNCLLLV</sequence>
<evidence type="ECO:0000313" key="2">
    <source>
        <dbReference type="EMBL" id="KAK8947603.1"/>
    </source>
</evidence>
<evidence type="ECO:0000256" key="1">
    <source>
        <dbReference type="SAM" id="MobiDB-lite"/>
    </source>
</evidence>
<evidence type="ECO:0000313" key="3">
    <source>
        <dbReference type="Proteomes" id="UP001412067"/>
    </source>
</evidence>
<gene>
    <name evidence="2" type="ORF">KSP40_PGU021196</name>
</gene>
<keyword evidence="3" id="KW-1185">Reference proteome</keyword>
<feature type="region of interest" description="Disordered" evidence="1">
    <location>
        <begin position="52"/>
        <end position="84"/>
    </location>
</feature>
<name>A0ABR2LQ18_9ASPA</name>
<accession>A0ABR2LQ18</accession>
<dbReference type="EMBL" id="JBBWWR010000016">
    <property type="protein sequence ID" value="KAK8947603.1"/>
    <property type="molecule type" value="Genomic_DNA"/>
</dbReference>
<feature type="compositionally biased region" description="Basic and acidic residues" evidence="1">
    <location>
        <begin position="52"/>
        <end position="73"/>
    </location>
</feature>
<reference evidence="2 3" key="1">
    <citation type="journal article" date="2022" name="Nat. Plants">
        <title>Genomes of leafy and leafless Platanthera orchids illuminate the evolution of mycoheterotrophy.</title>
        <authorList>
            <person name="Li M.H."/>
            <person name="Liu K.W."/>
            <person name="Li Z."/>
            <person name="Lu H.C."/>
            <person name="Ye Q.L."/>
            <person name="Zhang D."/>
            <person name="Wang J.Y."/>
            <person name="Li Y.F."/>
            <person name="Zhong Z.M."/>
            <person name="Liu X."/>
            <person name="Yu X."/>
            <person name="Liu D.K."/>
            <person name="Tu X.D."/>
            <person name="Liu B."/>
            <person name="Hao Y."/>
            <person name="Liao X.Y."/>
            <person name="Jiang Y.T."/>
            <person name="Sun W.H."/>
            <person name="Chen J."/>
            <person name="Chen Y.Q."/>
            <person name="Ai Y."/>
            <person name="Zhai J.W."/>
            <person name="Wu S.S."/>
            <person name="Zhou Z."/>
            <person name="Hsiao Y.Y."/>
            <person name="Wu W.L."/>
            <person name="Chen Y.Y."/>
            <person name="Lin Y.F."/>
            <person name="Hsu J.L."/>
            <person name="Li C.Y."/>
            <person name="Wang Z.W."/>
            <person name="Zhao X."/>
            <person name="Zhong W.Y."/>
            <person name="Ma X.K."/>
            <person name="Ma L."/>
            <person name="Huang J."/>
            <person name="Chen G.Z."/>
            <person name="Huang M.Z."/>
            <person name="Huang L."/>
            <person name="Peng D.H."/>
            <person name="Luo Y.B."/>
            <person name="Zou S.Q."/>
            <person name="Chen S.P."/>
            <person name="Lan S."/>
            <person name="Tsai W.C."/>
            <person name="Van de Peer Y."/>
            <person name="Liu Z.J."/>
        </authorList>
    </citation>
    <scope>NUCLEOTIDE SEQUENCE [LARGE SCALE GENOMIC DNA]</scope>
    <source>
        <strain evidence="2">Lor288</strain>
    </source>
</reference>
<proteinExistence type="predicted"/>
<comment type="caution">
    <text evidence="2">The sequence shown here is derived from an EMBL/GenBank/DDBJ whole genome shotgun (WGS) entry which is preliminary data.</text>
</comment>
<protein>
    <submittedName>
        <fullName evidence="2">Uncharacterized protein</fullName>
    </submittedName>
</protein>